<evidence type="ECO:0000313" key="2">
    <source>
        <dbReference type="Proteomes" id="UP000257074"/>
    </source>
</evidence>
<name>A0A3D8TYJ5_BIFLN</name>
<organism evidence="1 2">
    <name type="scientific">Bifidobacterium longum</name>
    <dbReference type="NCBI Taxonomy" id="216816"/>
    <lineage>
        <taxon>Bacteria</taxon>
        <taxon>Bacillati</taxon>
        <taxon>Actinomycetota</taxon>
        <taxon>Actinomycetes</taxon>
        <taxon>Bifidobacteriales</taxon>
        <taxon>Bifidobacteriaceae</taxon>
        <taxon>Bifidobacterium</taxon>
    </lineage>
</organism>
<sequence length="102" mass="11716">MGKKMIYEKWQVSDEYRQRIKQAMPKTASNVRFIESPERMRMVMAEFMQHRTVDEVAEKARVDSSVVQRLIDTGVAPYLPTRRIMKVLGVDATALPAECVVA</sequence>
<dbReference type="Proteomes" id="UP000257074">
    <property type="component" value="Unassembled WGS sequence"/>
</dbReference>
<evidence type="ECO:0008006" key="3">
    <source>
        <dbReference type="Google" id="ProtNLM"/>
    </source>
</evidence>
<gene>
    <name evidence="1" type="ORF">CE169_06755</name>
</gene>
<protein>
    <recommendedName>
        <fullName evidence="3">XRE family transcriptional regulator</fullName>
    </recommendedName>
</protein>
<evidence type="ECO:0000313" key="1">
    <source>
        <dbReference type="EMBL" id="RDX08003.1"/>
    </source>
</evidence>
<reference evidence="1 2" key="1">
    <citation type="journal article" date="2017" name="Anaerobe">
        <title>Quantification, isolation and characterization of Bifidobacterium from the vaginal microbiomes of reproductive aged women.</title>
        <authorList>
            <person name="Freitas A.C."/>
            <person name="Hill J.E."/>
        </authorList>
    </citation>
    <scope>NUCLEOTIDE SEQUENCE [LARGE SCALE GENOMIC DNA]</scope>
    <source>
        <strain evidence="1 2">N6D05</strain>
    </source>
</reference>
<dbReference type="AlphaFoldDB" id="A0A3D8TYJ5"/>
<proteinExistence type="predicted"/>
<dbReference type="EMBL" id="NJNR01000033">
    <property type="protein sequence ID" value="RDX08003.1"/>
    <property type="molecule type" value="Genomic_DNA"/>
</dbReference>
<comment type="caution">
    <text evidence="1">The sequence shown here is derived from an EMBL/GenBank/DDBJ whole genome shotgun (WGS) entry which is preliminary data.</text>
</comment>
<accession>A0A3D8TYJ5</accession>